<feature type="region of interest" description="Disordered" evidence="5">
    <location>
        <begin position="334"/>
        <end position="373"/>
    </location>
</feature>
<dbReference type="STRING" id="471852.Tcur_1920"/>
<dbReference type="InterPro" id="IPR008271">
    <property type="entry name" value="Ser/Thr_kinase_AS"/>
</dbReference>
<dbReference type="Pfam" id="PF00069">
    <property type="entry name" value="Pkinase"/>
    <property type="match status" value="1"/>
</dbReference>
<keyword evidence="1" id="KW-0808">Transferase</keyword>
<keyword evidence="4" id="KW-0067">ATP-binding</keyword>
<evidence type="ECO:0000259" key="6">
    <source>
        <dbReference type="PROSITE" id="PS50011"/>
    </source>
</evidence>
<dbReference type="RefSeq" id="WP_012852273.1">
    <property type="nucleotide sequence ID" value="NC_013510.1"/>
</dbReference>
<dbReference type="PROSITE" id="PS50011">
    <property type="entry name" value="PROTEIN_KINASE_DOM"/>
    <property type="match status" value="1"/>
</dbReference>
<dbReference type="GO" id="GO:0005524">
    <property type="term" value="F:ATP binding"/>
    <property type="evidence" value="ECO:0007669"/>
    <property type="project" value="UniProtKB-KW"/>
</dbReference>
<dbReference type="HOGENOM" id="CLU_464535_0_0_11"/>
<dbReference type="EMBL" id="CP001738">
    <property type="protein sequence ID" value="ACY97489.1"/>
    <property type="molecule type" value="Genomic_DNA"/>
</dbReference>
<keyword evidence="8" id="KW-1185">Reference proteome</keyword>
<feature type="domain" description="Protein kinase" evidence="6">
    <location>
        <begin position="17"/>
        <end position="263"/>
    </location>
</feature>
<dbReference type="PANTHER" id="PTHR43289">
    <property type="entry name" value="MITOGEN-ACTIVATED PROTEIN KINASE KINASE KINASE 20-RELATED"/>
    <property type="match status" value="1"/>
</dbReference>
<dbReference type="GO" id="GO:0004674">
    <property type="term" value="F:protein serine/threonine kinase activity"/>
    <property type="evidence" value="ECO:0007669"/>
    <property type="project" value="UniProtKB-KW"/>
</dbReference>
<gene>
    <name evidence="7" type="ordered locus">Tcur_1920</name>
</gene>
<evidence type="ECO:0000313" key="8">
    <source>
        <dbReference type="Proteomes" id="UP000001918"/>
    </source>
</evidence>
<name>D1ADM9_THECD</name>
<proteinExistence type="predicted"/>
<dbReference type="SUPFAM" id="SSF56112">
    <property type="entry name" value="Protein kinase-like (PK-like)"/>
    <property type="match status" value="1"/>
</dbReference>
<dbReference type="Gene3D" id="1.10.510.10">
    <property type="entry name" value="Transferase(Phosphotransferase) domain 1"/>
    <property type="match status" value="1"/>
</dbReference>
<keyword evidence="3 7" id="KW-0418">Kinase</keyword>
<sequence length="587" mass="62860">MPVLPLTSRDPERIGGHRLVGRLGEGGQGVVYLAETGERVAIKLLHDRARLDGFRKEIAAARRVSPFCTARILGDGEDEGAPYVVTEYIDGPSLREAVESDGPLTGPALYRLAVGTATALAAIHQAGVVHRDFKPGNVLLGPDGPRVIDFGIARALDATVTATSTVVGTPSYMAPEQLAGEPVGPRADVFAWGATIVYAANGRPPYGQDTIPAVMNRIMTGRPDLGALAGPLRDLVADCLSRDAAKRPDSREVLLRLLEHTEGPIPAAQALEQGRALAAADDQALADERTARWTTLRLDRPPSGRRPPQWAVLTGVAATVALLTFTGGAIALNGESDPRASHAIASPAPASRRDAPGASQPSAQPIRSAPSFPRTPTEIAAAVEQAMASRRTAAFKAEGLLSQSTHHLKATGRLQYRPGSATDYDMTVYNANPGLEDSFPTRVVLVGTSGYVPGYGQRIPIDPSRTDQGHPHLNLAVEARLLTSPYNITTLLRNASELKRTSDEGTHTYRGSASPVKLSYDGPIAPFYKFFADRRVLMTFTLTVTNEFLPARLDVEFRFPLEGTFIGASYWAVYQDWGRSGTIVKPY</sequence>
<dbReference type="CDD" id="cd14014">
    <property type="entry name" value="STKc_PknB_like"/>
    <property type="match status" value="1"/>
</dbReference>
<accession>D1ADM9</accession>
<dbReference type="InterPro" id="IPR000719">
    <property type="entry name" value="Prot_kinase_dom"/>
</dbReference>
<dbReference type="Proteomes" id="UP000001918">
    <property type="component" value="Chromosome"/>
</dbReference>
<reference evidence="7 8" key="1">
    <citation type="journal article" date="2011" name="Stand. Genomic Sci.">
        <title>Complete genome sequence of Thermomonospora curvata type strain (B9).</title>
        <authorList>
            <person name="Chertkov O."/>
            <person name="Sikorski J."/>
            <person name="Nolan M."/>
            <person name="Lapidus A."/>
            <person name="Lucas S."/>
            <person name="Del Rio T.G."/>
            <person name="Tice H."/>
            <person name="Cheng J.F."/>
            <person name="Goodwin L."/>
            <person name="Pitluck S."/>
            <person name="Liolios K."/>
            <person name="Ivanova N."/>
            <person name="Mavromatis K."/>
            <person name="Mikhailova N."/>
            <person name="Ovchinnikova G."/>
            <person name="Pati A."/>
            <person name="Chen A."/>
            <person name="Palaniappan K."/>
            <person name="Djao O.D."/>
            <person name="Land M."/>
            <person name="Hauser L."/>
            <person name="Chang Y.J."/>
            <person name="Jeffries C.D."/>
            <person name="Brettin T."/>
            <person name="Han C."/>
            <person name="Detter J.C."/>
            <person name="Rohde M."/>
            <person name="Goker M."/>
            <person name="Woyke T."/>
            <person name="Bristow J."/>
            <person name="Eisen J.A."/>
            <person name="Markowitz V."/>
            <person name="Hugenholtz P."/>
            <person name="Klenk H.P."/>
            <person name="Kyrpides N.C."/>
        </authorList>
    </citation>
    <scope>NUCLEOTIDE SEQUENCE [LARGE SCALE GENOMIC DNA]</scope>
    <source>
        <strain evidence="8">ATCC 19995 / DSM 43183 / JCM 3096 / KCTC 9072 / NBRC 15933 / NCIMB 10081 / Henssen B9</strain>
    </source>
</reference>
<evidence type="ECO:0000256" key="4">
    <source>
        <dbReference type="ARBA" id="ARBA00022840"/>
    </source>
</evidence>
<keyword evidence="2" id="KW-0547">Nucleotide-binding</keyword>
<dbReference type="KEGG" id="tcu:Tcur_1920"/>
<keyword evidence="7" id="KW-0723">Serine/threonine-protein kinase</keyword>
<evidence type="ECO:0000256" key="2">
    <source>
        <dbReference type="ARBA" id="ARBA00022741"/>
    </source>
</evidence>
<dbReference type="PANTHER" id="PTHR43289:SF34">
    <property type="entry name" value="SERINE_THREONINE-PROTEIN KINASE YBDM-RELATED"/>
    <property type="match status" value="1"/>
</dbReference>
<feature type="compositionally biased region" description="Low complexity" evidence="5">
    <location>
        <begin position="341"/>
        <end position="350"/>
    </location>
</feature>
<dbReference type="OrthoDB" id="3444486at2"/>
<evidence type="ECO:0000313" key="7">
    <source>
        <dbReference type="EMBL" id="ACY97489.1"/>
    </source>
</evidence>
<dbReference type="InterPro" id="IPR011009">
    <property type="entry name" value="Kinase-like_dom_sf"/>
</dbReference>
<evidence type="ECO:0000256" key="1">
    <source>
        <dbReference type="ARBA" id="ARBA00022679"/>
    </source>
</evidence>
<evidence type="ECO:0000256" key="5">
    <source>
        <dbReference type="SAM" id="MobiDB-lite"/>
    </source>
</evidence>
<dbReference type="AlphaFoldDB" id="D1ADM9"/>
<protein>
    <submittedName>
        <fullName evidence="7">Serine/threonine protein kinase</fullName>
    </submittedName>
</protein>
<organism evidence="7 8">
    <name type="scientific">Thermomonospora curvata (strain ATCC 19995 / DSM 43183 / JCM 3096 / KCTC 9072 / NBRC 15933 / NCIMB 10081 / Henssen B9)</name>
    <dbReference type="NCBI Taxonomy" id="471852"/>
    <lineage>
        <taxon>Bacteria</taxon>
        <taxon>Bacillati</taxon>
        <taxon>Actinomycetota</taxon>
        <taxon>Actinomycetes</taxon>
        <taxon>Streptosporangiales</taxon>
        <taxon>Thermomonosporaceae</taxon>
        <taxon>Thermomonospora</taxon>
    </lineage>
</organism>
<dbReference type="PROSITE" id="PS00108">
    <property type="entry name" value="PROTEIN_KINASE_ST"/>
    <property type="match status" value="1"/>
</dbReference>
<evidence type="ECO:0000256" key="3">
    <source>
        <dbReference type="ARBA" id="ARBA00022777"/>
    </source>
</evidence>
<dbReference type="eggNOG" id="COG0515">
    <property type="taxonomic scope" value="Bacteria"/>
</dbReference>